<organism evidence="3">
    <name type="scientific">Schistocephalus solidus</name>
    <name type="common">Tapeworm</name>
    <dbReference type="NCBI Taxonomy" id="70667"/>
    <lineage>
        <taxon>Eukaryota</taxon>
        <taxon>Metazoa</taxon>
        <taxon>Spiralia</taxon>
        <taxon>Lophotrochozoa</taxon>
        <taxon>Platyhelminthes</taxon>
        <taxon>Cestoda</taxon>
        <taxon>Eucestoda</taxon>
        <taxon>Diphyllobothriidea</taxon>
        <taxon>Diphyllobothriidae</taxon>
        <taxon>Schistocephalus</taxon>
    </lineage>
</organism>
<protein>
    <submittedName>
        <fullName evidence="3">Metal-dependent hydrolase</fullName>
    </submittedName>
</protein>
<keyword evidence="2" id="KW-1185">Reference proteome</keyword>
<reference evidence="3" key="1">
    <citation type="submission" date="2016-06" db="UniProtKB">
        <authorList>
            <consortium name="WormBaseParasite"/>
        </authorList>
    </citation>
    <scope>IDENTIFICATION</scope>
</reference>
<gene>
    <name evidence="1" type="ORF">SSLN_LOCUS6754</name>
</gene>
<accession>A0A183SRA6</accession>
<name>A0A183SRA6_SCHSO</name>
<evidence type="ECO:0000313" key="3">
    <source>
        <dbReference type="WBParaSite" id="SSLN_0000696701-mRNA-1"/>
    </source>
</evidence>
<dbReference type="EMBL" id="UYSU01033840">
    <property type="protein sequence ID" value="VDL93139.1"/>
    <property type="molecule type" value="Genomic_DNA"/>
</dbReference>
<dbReference type="WBParaSite" id="SSLN_0000696701-mRNA-1">
    <property type="protein sequence ID" value="SSLN_0000696701-mRNA-1"/>
    <property type="gene ID" value="SSLN_0000696701"/>
</dbReference>
<dbReference type="Proteomes" id="UP000275846">
    <property type="component" value="Unassembled WGS sequence"/>
</dbReference>
<reference evidence="1 2" key="2">
    <citation type="submission" date="2018-11" db="EMBL/GenBank/DDBJ databases">
        <authorList>
            <consortium name="Pathogen Informatics"/>
        </authorList>
    </citation>
    <scope>NUCLEOTIDE SEQUENCE [LARGE SCALE GENOMIC DNA]</scope>
    <source>
        <strain evidence="1 2">NST_G2</strain>
    </source>
</reference>
<evidence type="ECO:0000313" key="2">
    <source>
        <dbReference type="Proteomes" id="UP000275846"/>
    </source>
</evidence>
<dbReference type="AlphaFoldDB" id="A0A183SRA6"/>
<sequence length="67" mass="7766">MDIHSGVMEKVDKVHFTAHHPPYAESALVFDEHYVTDFDDLGTELATTEENQHAQFLEICHEFLIKH</sequence>
<evidence type="ECO:0000313" key="1">
    <source>
        <dbReference type="EMBL" id="VDL93139.1"/>
    </source>
</evidence>
<proteinExistence type="predicted"/>